<feature type="chain" id="PRO_5012877088" description="DUF4352 domain-containing protein" evidence="2">
    <location>
        <begin position="29"/>
        <end position="220"/>
    </location>
</feature>
<organism evidence="3 4">
    <name type="scientific">Terribacillus aidingensis</name>
    <dbReference type="NCBI Taxonomy" id="586416"/>
    <lineage>
        <taxon>Bacteria</taxon>
        <taxon>Bacillati</taxon>
        <taxon>Bacillota</taxon>
        <taxon>Bacilli</taxon>
        <taxon>Bacillales</taxon>
        <taxon>Bacillaceae</taxon>
        <taxon>Terribacillus</taxon>
    </lineage>
</organism>
<reference evidence="4" key="1">
    <citation type="submission" date="2017-09" db="EMBL/GenBank/DDBJ databases">
        <authorList>
            <person name="Varghese N."/>
            <person name="Submissions S."/>
        </authorList>
    </citation>
    <scope>NUCLEOTIDE SEQUENCE [LARGE SCALE GENOMIC DNA]</scope>
    <source>
        <strain evidence="4">CGMCC 1.8913</strain>
    </source>
</reference>
<dbReference type="EMBL" id="OBEK01000001">
    <property type="protein sequence ID" value="SNZ02454.1"/>
    <property type="molecule type" value="Genomic_DNA"/>
</dbReference>
<accession>A0A285MZ35</accession>
<dbReference type="OrthoDB" id="2138699at2"/>
<gene>
    <name evidence="3" type="ORF">SAMN05421503_0113</name>
</gene>
<name>A0A285MZ35_9BACI</name>
<dbReference type="RefSeq" id="WP_097038266.1">
    <property type="nucleotide sequence ID" value="NZ_OBEK01000001.1"/>
</dbReference>
<dbReference type="Proteomes" id="UP000219356">
    <property type="component" value="Unassembled WGS sequence"/>
</dbReference>
<keyword evidence="2" id="KW-0732">Signal</keyword>
<evidence type="ECO:0008006" key="5">
    <source>
        <dbReference type="Google" id="ProtNLM"/>
    </source>
</evidence>
<feature type="signal peptide" evidence="2">
    <location>
        <begin position="1"/>
        <end position="28"/>
    </location>
</feature>
<evidence type="ECO:0000256" key="2">
    <source>
        <dbReference type="SAM" id="SignalP"/>
    </source>
</evidence>
<feature type="compositionally biased region" description="Polar residues" evidence="1">
    <location>
        <begin position="40"/>
        <end position="49"/>
    </location>
</feature>
<protein>
    <recommendedName>
        <fullName evidence="5">DUF4352 domain-containing protein</fullName>
    </recommendedName>
</protein>
<proteinExistence type="predicted"/>
<keyword evidence="4" id="KW-1185">Reference proteome</keyword>
<evidence type="ECO:0000313" key="4">
    <source>
        <dbReference type="Proteomes" id="UP000219356"/>
    </source>
</evidence>
<dbReference type="AlphaFoldDB" id="A0A285MZ35"/>
<feature type="region of interest" description="Disordered" evidence="1">
    <location>
        <begin position="30"/>
        <end position="50"/>
    </location>
</feature>
<sequence length="220" mass="23837">MKLFRTPAAVLLFALTLVLSACSNGEEAAEKSTSTAEAADTNSTKTLPSDLSEAVAADNPFFPDRLTRDAVAEKEILAEQSLDQSQTADNLEVTLEGIQYTKLTPASSYASSFTGFQDPNKIVAATAKLKVKNASEQAIPLSELGAFLETSTYRILNHNILEADTGEIDPGKTATKYVVFLMDQKDFKKEDTFSLRISSVLDEEEKDLLAADLTFDLPAN</sequence>
<dbReference type="PROSITE" id="PS51257">
    <property type="entry name" value="PROKAR_LIPOPROTEIN"/>
    <property type="match status" value="1"/>
</dbReference>
<evidence type="ECO:0000256" key="1">
    <source>
        <dbReference type="SAM" id="MobiDB-lite"/>
    </source>
</evidence>
<evidence type="ECO:0000313" key="3">
    <source>
        <dbReference type="EMBL" id="SNZ02454.1"/>
    </source>
</evidence>